<protein>
    <submittedName>
        <fullName evidence="1">Uncharacterized protein</fullName>
    </submittedName>
</protein>
<organism evidence="1 2">
    <name type="scientific">Nonomuraea mangrovi</name>
    <dbReference type="NCBI Taxonomy" id="2316207"/>
    <lineage>
        <taxon>Bacteria</taxon>
        <taxon>Bacillati</taxon>
        <taxon>Actinomycetota</taxon>
        <taxon>Actinomycetes</taxon>
        <taxon>Streptosporangiales</taxon>
        <taxon>Streptosporangiaceae</taxon>
        <taxon>Nonomuraea</taxon>
    </lineage>
</organism>
<reference evidence="2" key="1">
    <citation type="journal article" date="2019" name="Int. J. Syst. Evol. Microbiol.">
        <title>The Global Catalogue of Microorganisms (GCM) 10K type strain sequencing project: providing services to taxonomists for standard genome sequencing and annotation.</title>
        <authorList>
            <consortium name="The Broad Institute Genomics Platform"/>
            <consortium name="The Broad Institute Genome Sequencing Center for Infectious Disease"/>
            <person name="Wu L."/>
            <person name="Ma J."/>
        </authorList>
    </citation>
    <scope>NUCLEOTIDE SEQUENCE [LARGE SCALE GENOMIC DNA]</scope>
    <source>
        <strain evidence="2">ICMP 6774ER</strain>
    </source>
</reference>
<dbReference type="Proteomes" id="UP001597368">
    <property type="component" value="Unassembled WGS sequence"/>
</dbReference>
<gene>
    <name evidence="1" type="ORF">ACFSKW_42615</name>
</gene>
<comment type="caution">
    <text evidence="1">The sequence shown here is derived from an EMBL/GenBank/DDBJ whole genome shotgun (WGS) entry which is preliminary data.</text>
</comment>
<proteinExistence type="predicted"/>
<dbReference type="EMBL" id="JBHUFV010000061">
    <property type="protein sequence ID" value="MFD1938191.1"/>
    <property type="molecule type" value="Genomic_DNA"/>
</dbReference>
<evidence type="ECO:0000313" key="1">
    <source>
        <dbReference type="EMBL" id="MFD1938191.1"/>
    </source>
</evidence>
<evidence type="ECO:0000313" key="2">
    <source>
        <dbReference type="Proteomes" id="UP001597368"/>
    </source>
</evidence>
<name>A0ABW4T8W0_9ACTN</name>
<dbReference type="RefSeq" id="WP_379580033.1">
    <property type="nucleotide sequence ID" value="NZ_JBHUFV010000061.1"/>
</dbReference>
<sequence length="45" mass="4749">MPNGDVLVLPAVWPVRLTPEQRKQLGVLLLAGDVPEDRTPAAGGT</sequence>
<accession>A0ABW4T8W0</accession>
<keyword evidence="2" id="KW-1185">Reference proteome</keyword>